<evidence type="ECO:0000313" key="4">
    <source>
        <dbReference type="Proteomes" id="UP001629230"/>
    </source>
</evidence>
<dbReference type="Gene3D" id="3.40.190.170">
    <property type="entry name" value="Bacterial extracellular solute-binding protein, family 7"/>
    <property type="match status" value="1"/>
</dbReference>
<dbReference type="InterPro" id="IPR018389">
    <property type="entry name" value="DctP_fam"/>
</dbReference>
<dbReference type="InterPro" id="IPR038404">
    <property type="entry name" value="TRAP_DctP_sf"/>
</dbReference>
<evidence type="ECO:0000256" key="2">
    <source>
        <dbReference type="SAM" id="SignalP"/>
    </source>
</evidence>
<dbReference type="NCBIfam" id="NF037995">
    <property type="entry name" value="TRAP_S1"/>
    <property type="match status" value="1"/>
</dbReference>
<sequence length="332" mass="35120">MKTVRALGLVLLALGQWAIVPPAKAAEFNWRCYTYLPSSTDPAYQSLVTLAHDIGTATNGAVSITCNVGGSLPIKSSTIPSAIRDDVLQFGLTDSGSYTGFVPIAGLLSLPGLYQNDAALDAGIKLLAPKLDQEFAAKNVKLLGISYYPPQVLWSTQKLTSLADLKGQKIRVTTAEQAEFAKRAGAIPVSIDTPEVSAALQRGIVSAVLTSSSGGGRIWHDLLKYNLRTGANYVAVIFTANLTDFNKLTPAMQQKVSALGASAAANLTQLLRTNEASLTDGFAKGGMIVTSGTEGDSKSITAMMRPYWSVWAKSRGPEAEAQLARLRTALGQ</sequence>
<dbReference type="Pfam" id="PF03480">
    <property type="entry name" value="DctP"/>
    <property type="match status" value="1"/>
</dbReference>
<comment type="caution">
    <text evidence="3">The sequence shown here is derived from an EMBL/GenBank/DDBJ whole genome shotgun (WGS) entry which is preliminary data.</text>
</comment>
<keyword evidence="4" id="KW-1185">Reference proteome</keyword>
<dbReference type="PANTHER" id="PTHR33376:SF4">
    <property type="entry name" value="SIALIC ACID-BINDING PERIPLASMIC PROTEIN SIAP"/>
    <property type="match status" value="1"/>
</dbReference>
<feature type="chain" id="PRO_5045931491" evidence="2">
    <location>
        <begin position="26"/>
        <end position="332"/>
    </location>
</feature>
<gene>
    <name evidence="3" type="primary">dctP</name>
    <name evidence="3" type="ORF">PQR57_39525</name>
</gene>
<feature type="signal peptide" evidence="2">
    <location>
        <begin position="1"/>
        <end position="25"/>
    </location>
</feature>
<evidence type="ECO:0000313" key="3">
    <source>
        <dbReference type="EMBL" id="MFM0007043.1"/>
    </source>
</evidence>
<dbReference type="PANTHER" id="PTHR33376">
    <property type="match status" value="1"/>
</dbReference>
<proteinExistence type="predicted"/>
<organism evidence="3 4">
    <name type="scientific">Paraburkholderia dipogonis</name>
    <dbReference type="NCBI Taxonomy" id="1211383"/>
    <lineage>
        <taxon>Bacteria</taxon>
        <taxon>Pseudomonadati</taxon>
        <taxon>Pseudomonadota</taxon>
        <taxon>Betaproteobacteria</taxon>
        <taxon>Burkholderiales</taxon>
        <taxon>Burkholderiaceae</taxon>
        <taxon>Paraburkholderia</taxon>
    </lineage>
</organism>
<evidence type="ECO:0000256" key="1">
    <source>
        <dbReference type="ARBA" id="ARBA00022729"/>
    </source>
</evidence>
<reference evidence="3 4" key="1">
    <citation type="journal article" date="2024" name="Chem. Sci.">
        <title>Discovery of megapolipeptins by genome mining of a Burkholderiales bacteria collection.</title>
        <authorList>
            <person name="Paulo B.S."/>
            <person name="Recchia M.J.J."/>
            <person name="Lee S."/>
            <person name="Fergusson C.H."/>
            <person name="Romanowski S.B."/>
            <person name="Hernandez A."/>
            <person name="Krull N."/>
            <person name="Liu D.Y."/>
            <person name="Cavanagh H."/>
            <person name="Bos A."/>
            <person name="Gray C.A."/>
            <person name="Murphy B.T."/>
            <person name="Linington R.G."/>
            <person name="Eustaquio A.S."/>
        </authorList>
    </citation>
    <scope>NUCLEOTIDE SEQUENCE [LARGE SCALE GENOMIC DNA]</scope>
    <source>
        <strain evidence="3 4">RL17-350-BIC-A</strain>
    </source>
</reference>
<dbReference type="RefSeq" id="WP_408181564.1">
    <property type="nucleotide sequence ID" value="NZ_JAQQEZ010000051.1"/>
</dbReference>
<dbReference type="Proteomes" id="UP001629230">
    <property type="component" value="Unassembled WGS sequence"/>
</dbReference>
<protein>
    <submittedName>
        <fullName evidence="3">TRAP transporter substrate-binding protein DctP</fullName>
    </submittedName>
</protein>
<accession>A0ABW9B433</accession>
<keyword evidence="1 2" id="KW-0732">Signal</keyword>
<name>A0ABW9B433_9BURK</name>
<dbReference type="EMBL" id="JAQQEZ010000051">
    <property type="protein sequence ID" value="MFM0007043.1"/>
    <property type="molecule type" value="Genomic_DNA"/>
</dbReference>